<reference evidence="2 3" key="1">
    <citation type="journal article" date="2017" name="Curr. Biol.">
        <title>The Evolution of Venom by Co-option of Single-Copy Genes.</title>
        <authorList>
            <person name="Martinson E.O."/>
            <person name="Mrinalini"/>
            <person name="Kelkar Y.D."/>
            <person name="Chang C.H."/>
            <person name="Werren J.H."/>
        </authorList>
    </citation>
    <scope>NUCLEOTIDE SEQUENCE [LARGE SCALE GENOMIC DNA]</scope>
    <source>
        <strain evidence="2 3">Alberta</strain>
        <tissue evidence="2">Whole body</tissue>
    </source>
</reference>
<feature type="region of interest" description="Disordered" evidence="1">
    <location>
        <begin position="147"/>
        <end position="205"/>
    </location>
</feature>
<dbReference type="AlphaFoldDB" id="A0A232FHA8"/>
<protein>
    <submittedName>
        <fullName evidence="2">Uncharacterized protein</fullName>
    </submittedName>
</protein>
<feature type="compositionally biased region" description="Basic and acidic residues" evidence="1">
    <location>
        <begin position="103"/>
        <end position="120"/>
    </location>
</feature>
<organism evidence="2 3">
    <name type="scientific">Trichomalopsis sarcophagae</name>
    <dbReference type="NCBI Taxonomy" id="543379"/>
    <lineage>
        <taxon>Eukaryota</taxon>
        <taxon>Metazoa</taxon>
        <taxon>Ecdysozoa</taxon>
        <taxon>Arthropoda</taxon>
        <taxon>Hexapoda</taxon>
        <taxon>Insecta</taxon>
        <taxon>Pterygota</taxon>
        <taxon>Neoptera</taxon>
        <taxon>Endopterygota</taxon>
        <taxon>Hymenoptera</taxon>
        <taxon>Apocrita</taxon>
        <taxon>Proctotrupomorpha</taxon>
        <taxon>Chalcidoidea</taxon>
        <taxon>Pteromalidae</taxon>
        <taxon>Pteromalinae</taxon>
        <taxon>Trichomalopsis</taxon>
    </lineage>
</organism>
<sequence length="272" mass="28765">MASDSGAYRWWETTKTAVDECAGRDVSGMNGDAESVSSGRRKEQSSSTSSDAAAASAVDATAAATSSGVERISVLSNLRDRVNSLCIVFEIVSGIRLGIKEGKSAENSSVDKRDASRIESQENNPGVPHNRIESNLVSSFFDPGTSSFSTVDSAQPSLNTGELSNDREVRTTTFDESTNRRNDSGLSNLTTDSSADDDEVNPINGNESLTLPTALIGFQIQASSSLGSRIFDVVPILYFQRGNFDSSSSFNAARSTTTTTSEESSFASNSSG</sequence>
<name>A0A232FHA8_9HYME</name>
<comment type="caution">
    <text evidence="2">The sequence shown here is derived from an EMBL/GenBank/DDBJ whole genome shotgun (WGS) entry which is preliminary data.</text>
</comment>
<evidence type="ECO:0000313" key="2">
    <source>
        <dbReference type="EMBL" id="OXU30131.1"/>
    </source>
</evidence>
<evidence type="ECO:0000256" key="1">
    <source>
        <dbReference type="SAM" id="MobiDB-lite"/>
    </source>
</evidence>
<dbReference type="EMBL" id="NNAY01000191">
    <property type="protein sequence ID" value="OXU30131.1"/>
    <property type="molecule type" value="Genomic_DNA"/>
</dbReference>
<feature type="compositionally biased region" description="Polar residues" evidence="1">
    <location>
        <begin position="184"/>
        <end position="193"/>
    </location>
</feature>
<gene>
    <name evidence="2" type="ORF">TSAR_006880</name>
</gene>
<keyword evidence="3" id="KW-1185">Reference proteome</keyword>
<feature type="region of interest" description="Disordered" evidence="1">
    <location>
        <begin position="22"/>
        <end position="53"/>
    </location>
</feature>
<evidence type="ECO:0000313" key="3">
    <source>
        <dbReference type="Proteomes" id="UP000215335"/>
    </source>
</evidence>
<feature type="compositionally biased region" description="Polar residues" evidence="1">
    <location>
        <begin position="147"/>
        <end position="163"/>
    </location>
</feature>
<feature type="region of interest" description="Disordered" evidence="1">
    <location>
        <begin position="103"/>
        <end position="132"/>
    </location>
</feature>
<dbReference type="Proteomes" id="UP000215335">
    <property type="component" value="Unassembled WGS sequence"/>
</dbReference>
<feature type="region of interest" description="Disordered" evidence="1">
    <location>
        <begin position="246"/>
        <end position="272"/>
    </location>
</feature>
<proteinExistence type="predicted"/>
<accession>A0A232FHA8</accession>